<evidence type="ECO:0000313" key="2">
    <source>
        <dbReference type="EMBL" id="GME74798.1"/>
    </source>
</evidence>
<comment type="caution">
    <text evidence="2">The sequence shown here is derived from an EMBL/GenBank/DDBJ whole genome shotgun (WGS) entry which is preliminary data.</text>
</comment>
<dbReference type="InterPro" id="IPR029055">
    <property type="entry name" value="Ntn_hydrolases_N"/>
</dbReference>
<feature type="region of interest" description="Disordered" evidence="1">
    <location>
        <begin position="65"/>
        <end position="84"/>
    </location>
</feature>
<reference evidence="2" key="1">
    <citation type="submission" date="2023-04" db="EMBL/GenBank/DDBJ databases">
        <title>Ambrosiozyma monospora NBRC 1965.</title>
        <authorList>
            <person name="Ichikawa N."/>
            <person name="Sato H."/>
            <person name="Tonouchi N."/>
        </authorList>
    </citation>
    <scope>NUCLEOTIDE SEQUENCE</scope>
    <source>
        <strain evidence="2">NBRC 1965</strain>
    </source>
</reference>
<dbReference type="PANTHER" id="PTHR43881:SF1">
    <property type="entry name" value="GAMMA-GLUTAMYLTRANSPEPTIDASE (AFU_ORTHOLOGUE AFUA_4G13580)"/>
    <property type="match status" value="1"/>
</dbReference>
<dbReference type="Proteomes" id="UP001165063">
    <property type="component" value="Unassembled WGS sequence"/>
</dbReference>
<dbReference type="InterPro" id="IPR052896">
    <property type="entry name" value="GGT-like_enzyme"/>
</dbReference>
<keyword evidence="3" id="KW-1185">Reference proteome</keyword>
<dbReference type="PANTHER" id="PTHR43881">
    <property type="entry name" value="GAMMA-GLUTAMYLTRANSPEPTIDASE (AFU_ORTHOLOGUE AFUA_4G13580)"/>
    <property type="match status" value="1"/>
</dbReference>
<name>A0A9W6T361_AMBMO</name>
<protein>
    <submittedName>
        <fullName evidence="2">Unnamed protein product</fullName>
    </submittedName>
</protein>
<proteinExistence type="predicted"/>
<feature type="region of interest" description="Disordered" evidence="1">
    <location>
        <begin position="130"/>
        <end position="151"/>
    </location>
</feature>
<sequence>MITTESKASPADEEELYATYGIMGGYNQPQAHVQVYLNMILFQMDPQEALDASRISLFAHPGHKKLSDRGEGADGPSSNDITCVGVEDDLDPEVVEGLRKLGHHVQVYSGNCRKKFGRGQVIRKESKDGDSVLVYSGGSDPRGDGASVPFL</sequence>
<dbReference type="SUPFAM" id="SSF56235">
    <property type="entry name" value="N-terminal nucleophile aminohydrolases (Ntn hydrolases)"/>
    <property type="match status" value="1"/>
</dbReference>
<evidence type="ECO:0000313" key="3">
    <source>
        <dbReference type="Proteomes" id="UP001165063"/>
    </source>
</evidence>
<accession>A0A9W6T361</accession>
<dbReference type="AlphaFoldDB" id="A0A9W6T361"/>
<gene>
    <name evidence="2" type="ORF">Amon01_000953700</name>
</gene>
<dbReference type="Gene3D" id="3.60.20.40">
    <property type="match status" value="1"/>
</dbReference>
<dbReference type="Pfam" id="PF01019">
    <property type="entry name" value="G_glu_transpept"/>
    <property type="match status" value="1"/>
</dbReference>
<organism evidence="2 3">
    <name type="scientific">Ambrosiozyma monospora</name>
    <name type="common">Yeast</name>
    <name type="synonym">Endomycopsis monosporus</name>
    <dbReference type="NCBI Taxonomy" id="43982"/>
    <lineage>
        <taxon>Eukaryota</taxon>
        <taxon>Fungi</taxon>
        <taxon>Dikarya</taxon>
        <taxon>Ascomycota</taxon>
        <taxon>Saccharomycotina</taxon>
        <taxon>Pichiomycetes</taxon>
        <taxon>Pichiales</taxon>
        <taxon>Pichiaceae</taxon>
        <taxon>Ambrosiozyma</taxon>
    </lineage>
</organism>
<dbReference type="InterPro" id="IPR043137">
    <property type="entry name" value="GGT_ssub_C"/>
</dbReference>
<evidence type="ECO:0000256" key="1">
    <source>
        <dbReference type="SAM" id="MobiDB-lite"/>
    </source>
</evidence>
<dbReference type="EMBL" id="BSXU01011377">
    <property type="protein sequence ID" value="GME74798.1"/>
    <property type="molecule type" value="Genomic_DNA"/>
</dbReference>
<dbReference type="OrthoDB" id="2015213at2759"/>